<evidence type="ECO:0000256" key="5">
    <source>
        <dbReference type="RuleBase" id="RU362116"/>
    </source>
</evidence>
<evidence type="ECO:0000256" key="3">
    <source>
        <dbReference type="ARBA" id="ARBA00019015"/>
    </source>
</evidence>
<feature type="domain" description="Flagellar basal body rod protein N-terminal" evidence="6">
    <location>
        <begin position="7"/>
        <end position="35"/>
    </location>
</feature>
<dbReference type="Gene3D" id="2.60.98.20">
    <property type="entry name" value="Flagellar hook protein FlgE"/>
    <property type="match status" value="1"/>
</dbReference>
<keyword evidence="4 5" id="KW-0975">Bacterial flagellum</keyword>
<dbReference type="EMBL" id="DRNB01000208">
    <property type="protein sequence ID" value="HHJ64404.1"/>
    <property type="molecule type" value="Genomic_DNA"/>
</dbReference>
<name>A0A7C5L309_AQUAO</name>
<comment type="function">
    <text evidence="5">A flexible structure which links the flagellar filament to the drive apparatus in the basal body.</text>
</comment>
<dbReference type="InterPro" id="IPR053967">
    <property type="entry name" value="LlgE_F_G-like_D1"/>
</dbReference>
<dbReference type="GO" id="GO:0005829">
    <property type="term" value="C:cytosol"/>
    <property type="evidence" value="ECO:0007669"/>
    <property type="project" value="TreeGrafter"/>
</dbReference>
<dbReference type="Pfam" id="PF06429">
    <property type="entry name" value="Flg_bbr_C"/>
    <property type="match status" value="1"/>
</dbReference>
<dbReference type="PROSITE" id="PS00588">
    <property type="entry name" value="FLAGELLA_BB_ROD"/>
    <property type="match status" value="1"/>
</dbReference>
<evidence type="ECO:0000313" key="10">
    <source>
        <dbReference type="EMBL" id="HHJ64404.1"/>
    </source>
</evidence>
<gene>
    <name evidence="10" type="ORF">ENJ61_05795</name>
</gene>
<dbReference type="InterPro" id="IPR037058">
    <property type="entry name" value="Falgellar_hook_FlgE_sf"/>
</dbReference>
<organism evidence="10">
    <name type="scientific">Aquifex aeolicus</name>
    <dbReference type="NCBI Taxonomy" id="63363"/>
    <lineage>
        <taxon>Bacteria</taxon>
        <taxon>Pseudomonadati</taxon>
        <taxon>Aquificota</taxon>
        <taxon>Aquificia</taxon>
        <taxon>Aquificales</taxon>
        <taxon>Aquificaceae</taxon>
        <taxon>Aquifex</taxon>
    </lineage>
</organism>
<comment type="similarity">
    <text evidence="2 5">Belongs to the flagella basal body rod proteins family.</text>
</comment>
<dbReference type="AlphaFoldDB" id="A0A7C5L309"/>
<dbReference type="Pfam" id="PF07559">
    <property type="entry name" value="FlgE_D2"/>
    <property type="match status" value="1"/>
</dbReference>
<dbReference type="Proteomes" id="UP000885792">
    <property type="component" value="Unassembled WGS sequence"/>
</dbReference>
<protein>
    <recommendedName>
        <fullName evidence="3 5">Flagellar hook protein FlgE</fullName>
    </recommendedName>
</protein>
<evidence type="ECO:0000259" key="7">
    <source>
        <dbReference type="Pfam" id="PF06429"/>
    </source>
</evidence>
<dbReference type="GO" id="GO:0071978">
    <property type="term" value="P:bacterial-type flagellum-dependent swarming motility"/>
    <property type="evidence" value="ECO:0007669"/>
    <property type="project" value="TreeGrafter"/>
</dbReference>
<feature type="domain" description="Flagellar hook protein FlgE D2" evidence="8">
    <location>
        <begin position="173"/>
        <end position="376"/>
    </location>
</feature>
<dbReference type="GO" id="GO:0009424">
    <property type="term" value="C:bacterial-type flagellum hook"/>
    <property type="evidence" value="ECO:0007669"/>
    <property type="project" value="TreeGrafter"/>
</dbReference>
<evidence type="ECO:0000259" key="9">
    <source>
        <dbReference type="Pfam" id="PF22692"/>
    </source>
</evidence>
<dbReference type="PANTHER" id="PTHR30435">
    <property type="entry name" value="FLAGELLAR PROTEIN"/>
    <property type="match status" value="1"/>
</dbReference>
<dbReference type="Pfam" id="PF00460">
    <property type="entry name" value="Flg_bb_rod"/>
    <property type="match status" value="1"/>
</dbReference>
<dbReference type="PANTHER" id="PTHR30435:SF1">
    <property type="entry name" value="FLAGELLAR HOOK PROTEIN FLGE"/>
    <property type="match status" value="1"/>
</dbReference>
<keyword evidence="10" id="KW-0966">Cell projection</keyword>
<dbReference type="InterPro" id="IPR019776">
    <property type="entry name" value="Flagellar_basal_body_rod_CS"/>
</dbReference>
<feature type="domain" description="Flagellar hook protein FlgE/F/G-like D1" evidence="9">
    <location>
        <begin position="92"/>
        <end position="154"/>
    </location>
</feature>
<dbReference type="InterPro" id="IPR037925">
    <property type="entry name" value="FlgE/F/G-like"/>
</dbReference>
<keyword evidence="10" id="KW-0969">Cilium</keyword>
<evidence type="ECO:0000256" key="1">
    <source>
        <dbReference type="ARBA" id="ARBA00004117"/>
    </source>
</evidence>
<dbReference type="InterPro" id="IPR001444">
    <property type="entry name" value="Flag_bb_rod_N"/>
</dbReference>
<feature type="domain" description="Flagellar basal-body/hook protein C-terminal" evidence="7">
    <location>
        <begin position="445"/>
        <end position="490"/>
    </location>
</feature>
<dbReference type="InterPro" id="IPR010930">
    <property type="entry name" value="Flg_bb/hook_C_dom"/>
</dbReference>
<comment type="caution">
    <text evidence="10">The sequence shown here is derived from an EMBL/GenBank/DDBJ whole genome shotgun (WGS) entry which is preliminary data.</text>
</comment>
<dbReference type="GO" id="GO:0009425">
    <property type="term" value="C:bacterial-type flagellum basal body"/>
    <property type="evidence" value="ECO:0007669"/>
    <property type="project" value="UniProtKB-SubCell"/>
</dbReference>
<evidence type="ECO:0000256" key="2">
    <source>
        <dbReference type="ARBA" id="ARBA00009677"/>
    </source>
</evidence>
<evidence type="ECO:0000259" key="6">
    <source>
        <dbReference type="Pfam" id="PF00460"/>
    </source>
</evidence>
<dbReference type="NCBIfam" id="TIGR03506">
    <property type="entry name" value="FlgEFG_subfam"/>
    <property type="match status" value="1"/>
</dbReference>
<sequence>MLRSFFNAVTGMDASRFWIDITSDNVSNVNTVGFKAQRPLFQDVISQVTIGLNVVTGTLKSTTYGAGVVVDSTQKFWTIGNFKQTGMNTDLAIQGRGLFILKDPITGASFYTRDGQFRLSRDGYMVTSGGFYLQGFRLNEKGEVVGTGLESIHVQQQLPPRASGQVNFLQPTNLNAEAIAPTAAFDPNSTTTYNYKYTISVYDSLGNEYQADVYFKKEATANRWRVFILSDYDGDGNLENLISNAYRSGFETSGGNTYNYQTIVFDPATGKIDQDDTQTLNPGFQAVTLGSKTYFFLQMFDTTNLPTDVTTGAANSLDTSSGGTLGNTVEGLTTVPGMILTLGDEVASDTDANLIQNSYVNQFAADFVITLEQDGYAKGDLIDVYVLSEDGSVVGVYSNGKSLPLYRVAVAVFTDPEELTKKGANLYTSITTPTILLAGGAEKVRSGMLEMSNVDIAKEFINLITAQRAYQANARVITTSNTILDETVNLVR</sequence>
<evidence type="ECO:0000259" key="8">
    <source>
        <dbReference type="Pfam" id="PF07559"/>
    </source>
</evidence>
<accession>A0A7C5L309</accession>
<keyword evidence="10" id="KW-0282">Flagellum</keyword>
<dbReference type="Pfam" id="PF22692">
    <property type="entry name" value="LlgE_F_G_D1"/>
    <property type="match status" value="1"/>
</dbReference>
<dbReference type="InterPro" id="IPR011491">
    <property type="entry name" value="FlgE_D2"/>
</dbReference>
<evidence type="ECO:0000256" key="4">
    <source>
        <dbReference type="ARBA" id="ARBA00023143"/>
    </source>
</evidence>
<comment type="subcellular location">
    <subcellularLocation>
        <location evidence="1 5">Bacterial flagellum basal body</location>
    </subcellularLocation>
</comment>
<dbReference type="InterPro" id="IPR020013">
    <property type="entry name" value="Flagellar_FlgE/F/G"/>
</dbReference>
<reference evidence="10" key="1">
    <citation type="journal article" date="2020" name="mSystems">
        <title>Genome- and Community-Level Interaction Insights into Carbon Utilization and Element Cycling Functions of Hydrothermarchaeota in Hydrothermal Sediment.</title>
        <authorList>
            <person name="Zhou Z."/>
            <person name="Liu Y."/>
            <person name="Xu W."/>
            <person name="Pan J."/>
            <person name="Luo Z.H."/>
            <person name="Li M."/>
        </authorList>
    </citation>
    <scope>NUCLEOTIDE SEQUENCE [LARGE SCALE GENOMIC DNA]</scope>
    <source>
        <strain evidence="10">HyVt-501</strain>
    </source>
</reference>
<proteinExistence type="inferred from homology"/>
<dbReference type="SUPFAM" id="SSF117143">
    <property type="entry name" value="Flagellar hook protein flgE"/>
    <property type="match status" value="1"/>
</dbReference>